<dbReference type="EMBL" id="BSPW01000090">
    <property type="protein sequence ID" value="GLT20013.1"/>
    <property type="molecule type" value="Genomic_DNA"/>
</dbReference>
<feature type="transmembrane region" description="Helical" evidence="2">
    <location>
        <begin position="183"/>
        <end position="200"/>
    </location>
</feature>
<dbReference type="PANTHER" id="PTHR34300:SF2">
    <property type="entry name" value="QUEUOSINE PRECURSOR TRANSPORTER-RELATED"/>
    <property type="match status" value="1"/>
</dbReference>
<gene>
    <name evidence="3" type="ORF">GCM10007938_37960</name>
</gene>
<organism evidence="3 4">
    <name type="scientific">Vibrio zhanjiangensis</name>
    <dbReference type="NCBI Taxonomy" id="1046128"/>
    <lineage>
        <taxon>Bacteria</taxon>
        <taxon>Pseudomonadati</taxon>
        <taxon>Pseudomonadota</taxon>
        <taxon>Gammaproteobacteria</taxon>
        <taxon>Vibrionales</taxon>
        <taxon>Vibrionaceae</taxon>
        <taxon>Vibrio</taxon>
    </lineage>
</organism>
<dbReference type="Proteomes" id="UP001157138">
    <property type="component" value="Unassembled WGS sequence"/>
</dbReference>
<feature type="transmembrane region" description="Helical" evidence="2">
    <location>
        <begin position="109"/>
        <end position="130"/>
    </location>
</feature>
<dbReference type="NCBIfam" id="TIGR00697">
    <property type="entry name" value="queuosine precursor transporter"/>
    <property type="match status" value="1"/>
</dbReference>
<keyword evidence="4" id="KW-1185">Reference proteome</keyword>
<accession>A0ABQ6F3C3</accession>
<protein>
    <recommendedName>
        <fullName evidence="1">Queuosine precursor transporter</fullName>
    </recommendedName>
</protein>
<proteinExistence type="predicted"/>
<evidence type="ECO:0000313" key="3">
    <source>
        <dbReference type="EMBL" id="GLT20013.1"/>
    </source>
</evidence>
<sequence>MKITEAATLLATLGLSCFLTASNLSAMKVVEVYNIHLTAGFFTYPFVYFFSAIIIAIRSPRAYYQCIIIAYIGYLTFISLMYLSSIAPGLEIESNLNQSFNSIYSLSNYRVYLSSLCAYFISMFLFGVLFSSLKIKSIAYRITVSTFIVALVDVKLFLTLAFFGVKENNLLFSIMLWSSITKLVAQLIFIPPTIFVINAIRNRSEYYVGKNEYR</sequence>
<evidence type="ECO:0000256" key="1">
    <source>
        <dbReference type="NCBIfam" id="TIGR00697"/>
    </source>
</evidence>
<dbReference type="RefSeq" id="WP_284193842.1">
    <property type="nucleotide sequence ID" value="NZ_BSPW01000090.1"/>
</dbReference>
<feature type="transmembrane region" description="Helical" evidence="2">
    <location>
        <begin position="36"/>
        <end position="57"/>
    </location>
</feature>
<keyword evidence="2" id="KW-0472">Membrane</keyword>
<dbReference type="PANTHER" id="PTHR34300">
    <property type="entry name" value="QUEUOSINE PRECURSOR TRANSPORTER-RELATED"/>
    <property type="match status" value="1"/>
</dbReference>
<evidence type="ECO:0000313" key="4">
    <source>
        <dbReference type="Proteomes" id="UP001157138"/>
    </source>
</evidence>
<dbReference type="Pfam" id="PF02592">
    <property type="entry name" value="Vut_1"/>
    <property type="match status" value="1"/>
</dbReference>
<reference evidence="4" key="1">
    <citation type="journal article" date="2019" name="Int. J. Syst. Evol. Microbiol.">
        <title>The Global Catalogue of Microorganisms (GCM) 10K type strain sequencing project: providing services to taxonomists for standard genome sequencing and annotation.</title>
        <authorList>
            <consortium name="The Broad Institute Genomics Platform"/>
            <consortium name="The Broad Institute Genome Sequencing Center for Infectious Disease"/>
            <person name="Wu L."/>
            <person name="Ma J."/>
        </authorList>
    </citation>
    <scope>NUCLEOTIDE SEQUENCE [LARGE SCALE GENOMIC DNA]</scope>
    <source>
        <strain evidence="4">NBRC 108723</strain>
    </source>
</reference>
<dbReference type="PROSITE" id="PS51257">
    <property type="entry name" value="PROKAR_LIPOPROTEIN"/>
    <property type="match status" value="1"/>
</dbReference>
<name>A0ABQ6F3C3_9VIBR</name>
<keyword evidence="2" id="KW-1133">Transmembrane helix</keyword>
<feature type="transmembrane region" description="Helical" evidence="2">
    <location>
        <begin position="142"/>
        <end position="163"/>
    </location>
</feature>
<feature type="transmembrane region" description="Helical" evidence="2">
    <location>
        <begin position="69"/>
        <end position="89"/>
    </location>
</feature>
<keyword evidence="2" id="KW-0812">Transmembrane</keyword>
<comment type="caution">
    <text evidence="3">The sequence shown here is derived from an EMBL/GenBank/DDBJ whole genome shotgun (WGS) entry which is preliminary data.</text>
</comment>
<dbReference type="InterPro" id="IPR003744">
    <property type="entry name" value="YhhQ"/>
</dbReference>
<evidence type="ECO:0000256" key="2">
    <source>
        <dbReference type="SAM" id="Phobius"/>
    </source>
</evidence>